<organism evidence="2 4">
    <name type="scientific">Janibacter melonis</name>
    <dbReference type="NCBI Taxonomy" id="262209"/>
    <lineage>
        <taxon>Bacteria</taxon>
        <taxon>Bacillati</taxon>
        <taxon>Actinomycetota</taxon>
        <taxon>Actinomycetes</taxon>
        <taxon>Micrococcales</taxon>
        <taxon>Intrasporangiaceae</taxon>
        <taxon>Janibacter</taxon>
    </lineage>
</organism>
<dbReference type="KEGG" id="jme:EEW87_011190"/>
<proteinExistence type="predicted"/>
<dbReference type="STRING" id="262209.AWH69_14480"/>
<sequence length="282" mass="29780">MIDLHTHSLVSDGTDSPTSLVAQAAEGGLDVIALTDHDTTAGWDEAADAAAQHGVGLVRGAELSTKHGGRSVHLLAYLFDRDHPELRAAMERVVDDRLPRLREMVELMAADGIDISWPEVDALLVPGTTPGRPHIADVLVAKGVVPDRSAAFGRWLYNGSPYYVRHFSLETADAVRLVREAGGVPVLAHPFSITRGSVIGADDVRELAAGGLSGIEVMHRDHDDAGRALAADLAAELDLVPTGSSDFHGDGKPNRLAEHTTSAESLARVEALASSPVAVLRA</sequence>
<evidence type="ECO:0000313" key="4">
    <source>
        <dbReference type="Proteomes" id="UP000076976"/>
    </source>
</evidence>
<dbReference type="Proteomes" id="UP000271708">
    <property type="component" value="Chromosome"/>
</dbReference>
<dbReference type="EMBL" id="LQZG01000004">
    <property type="protein sequence ID" value="OAB86527.1"/>
    <property type="molecule type" value="Genomic_DNA"/>
</dbReference>
<dbReference type="CDD" id="cd07438">
    <property type="entry name" value="PHP_HisPPase_AMP"/>
    <property type="match status" value="1"/>
</dbReference>
<dbReference type="PANTHER" id="PTHR42924:SF3">
    <property type="entry name" value="POLYMERASE_HISTIDINOL PHOSPHATASE N-TERMINAL DOMAIN-CONTAINING PROTEIN"/>
    <property type="match status" value="1"/>
</dbReference>
<dbReference type="InterPro" id="IPR003141">
    <property type="entry name" value="Pol/His_phosphatase_N"/>
</dbReference>
<evidence type="ECO:0000259" key="1">
    <source>
        <dbReference type="SMART" id="SM00481"/>
    </source>
</evidence>
<dbReference type="Proteomes" id="UP000076976">
    <property type="component" value="Unassembled WGS sequence"/>
</dbReference>
<dbReference type="Gene3D" id="3.20.20.140">
    <property type="entry name" value="Metal-dependent hydrolases"/>
    <property type="match status" value="1"/>
</dbReference>
<reference evidence="3" key="3">
    <citation type="submission" date="2019-11" db="EMBL/GenBank/DDBJ databases">
        <authorList>
            <person name="Zhao Q."/>
        </authorList>
    </citation>
    <scope>NUCLEOTIDE SEQUENCE</scope>
    <source>
        <strain evidence="3">M714</strain>
    </source>
</reference>
<dbReference type="GeneID" id="59161738"/>
<keyword evidence="4" id="KW-1185">Reference proteome</keyword>
<gene>
    <name evidence="2" type="ORF">AWH69_14480</name>
    <name evidence="3" type="ORF">EEW87_011190</name>
</gene>
<feature type="domain" description="Polymerase/histidinol phosphatase N-terminal" evidence="1">
    <location>
        <begin position="2"/>
        <end position="67"/>
    </location>
</feature>
<dbReference type="InterPro" id="IPR016195">
    <property type="entry name" value="Pol/histidinol_Pase-like"/>
</dbReference>
<dbReference type="EMBL" id="CP044548">
    <property type="protein sequence ID" value="QFQ30742.2"/>
    <property type="molecule type" value="Genomic_DNA"/>
</dbReference>
<dbReference type="SUPFAM" id="SSF89550">
    <property type="entry name" value="PHP domain-like"/>
    <property type="match status" value="1"/>
</dbReference>
<dbReference type="InterPro" id="IPR004013">
    <property type="entry name" value="PHP_dom"/>
</dbReference>
<name>A0A176Q9Y1_9MICO</name>
<evidence type="ECO:0000313" key="3">
    <source>
        <dbReference type="EMBL" id="QFQ30742.2"/>
    </source>
</evidence>
<dbReference type="RefSeq" id="WP_068277442.1">
    <property type="nucleotide sequence ID" value="NZ_BAAAKD010000072.1"/>
</dbReference>
<dbReference type="Gene3D" id="1.10.150.650">
    <property type="match status" value="1"/>
</dbReference>
<dbReference type="AlphaFoldDB" id="A0A176Q9Y1"/>
<reference evidence="3 5" key="2">
    <citation type="submission" date="2019-09" db="EMBL/GenBank/DDBJ databases">
        <title>Complete Genome Sequence of Janibacter melonis M714 with both human health impact and industrial applications.</title>
        <authorList>
            <person name="Jin M."/>
            <person name="Zhao Q.R."/>
        </authorList>
    </citation>
    <scope>NUCLEOTIDE SEQUENCE [LARGE SCALE GENOMIC DNA]</scope>
    <source>
        <strain evidence="3 5">M714</strain>
    </source>
</reference>
<dbReference type="InterPro" id="IPR052018">
    <property type="entry name" value="PHP_domain"/>
</dbReference>
<evidence type="ECO:0000313" key="2">
    <source>
        <dbReference type="EMBL" id="OAB86527.1"/>
    </source>
</evidence>
<protein>
    <submittedName>
        <fullName evidence="2">Metal-dependent phosphoesterase</fullName>
    </submittedName>
    <submittedName>
        <fullName evidence="3">PHP domain-containing protein</fullName>
    </submittedName>
</protein>
<dbReference type="GO" id="GO:0004534">
    <property type="term" value="F:5'-3' RNA exonuclease activity"/>
    <property type="evidence" value="ECO:0007669"/>
    <property type="project" value="TreeGrafter"/>
</dbReference>
<dbReference type="SMART" id="SM00481">
    <property type="entry name" value="POLIIIAc"/>
    <property type="match status" value="1"/>
</dbReference>
<evidence type="ECO:0000313" key="5">
    <source>
        <dbReference type="Proteomes" id="UP000271708"/>
    </source>
</evidence>
<reference evidence="2 4" key="1">
    <citation type="submission" date="2016-01" db="EMBL/GenBank/DDBJ databases">
        <title>Janibacter melonis strain CD11_4 genome sequencing and assembly.</title>
        <authorList>
            <person name="Nair G.R."/>
            <person name="Kaur G."/>
            <person name="Chander A.M."/>
            <person name="Mayilraj S."/>
        </authorList>
    </citation>
    <scope>NUCLEOTIDE SEQUENCE [LARGE SCALE GENOMIC DNA]</scope>
    <source>
        <strain evidence="2 4">CD11-4</strain>
    </source>
</reference>
<accession>A0A176Q9Y1</accession>
<dbReference type="PANTHER" id="PTHR42924">
    <property type="entry name" value="EXONUCLEASE"/>
    <property type="match status" value="1"/>
</dbReference>
<dbReference type="Pfam" id="PF02811">
    <property type="entry name" value="PHP"/>
    <property type="match status" value="1"/>
</dbReference>
<accession>A0A5P8FPT1</accession>
<dbReference type="GO" id="GO:0035312">
    <property type="term" value="F:5'-3' DNA exonuclease activity"/>
    <property type="evidence" value="ECO:0007669"/>
    <property type="project" value="TreeGrafter"/>
</dbReference>